<proteinExistence type="predicted"/>
<feature type="domain" description="PepSY" evidence="3">
    <location>
        <begin position="146"/>
        <end position="204"/>
    </location>
</feature>
<accession>A0A3S9HBM3</accession>
<organism evidence="4 5">
    <name type="scientific">Jeotgalibaca ciconiae</name>
    <dbReference type="NCBI Taxonomy" id="2496265"/>
    <lineage>
        <taxon>Bacteria</taxon>
        <taxon>Bacillati</taxon>
        <taxon>Bacillota</taxon>
        <taxon>Bacilli</taxon>
        <taxon>Lactobacillales</taxon>
        <taxon>Carnobacteriaceae</taxon>
        <taxon>Jeotgalibaca</taxon>
    </lineage>
</organism>
<dbReference type="InterPro" id="IPR025711">
    <property type="entry name" value="PepSY"/>
</dbReference>
<feature type="domain" description="PepSY" evidence="3">
    <location>
        <begin position="70"/>
        <end position="125"/>
    </location>
</feature>
<dbReference type="RefSeq" id="WP_126110492.1">
    <property type="nucleotide sequence ID" value="NZ_CP034465.1"/>
</dbReference>
<evidence type="ECO:0000256" key="1">
    <source>
        <dbReference type="SAM" id="MobiDB-lite"/>
    </source>
</evidence>
<protein>
    <recommendedName>
        <fullName evidence="3">PepSY domain-containing protein</fullName>
    </recommendedName>
</protein>
<gene>
    <name evidence="4" type="ORF">EJN90_09040</name>
</gene>
<evidence type="ECO:0000313" key="4">
    <source>
        <dbReference type="EMBL" id="AZP04769.1"/>
    </source>
</evidence>
<evidence type="ECO:0000259" key="3">
    <source>
        <dbReference type="Pfam" id="PF03413"/>
    </source>
</evidence>
<dbReference type="Gene3D" id="3.10.450.40">
    <property type="match status" value="2"/>
</dbReference>
<keyword evidence="2" id="KW-0732">Signal</keyword>
<dbReference type="AlphaFoldDB" id="A0A3S9HBM3"/>
<feature type="chain" id="PRO_5019010386" description="PepSY domain-containing protein" evidence="2">
    <location>
        <begin position="27"/>
        <end position="206"/>
    </location>
</feature>
<feature type="compositionally biased region" description="Polar residues" evidence="1">
    <location>
        <begin position="53"/>
        <end position="66"/>
    </location>
</feature>
<keyword evidence="5" id="KW-1185">Reference proteome</keyword>
<name>A0A3S9HBM3_9LACT</name>
<dbReference type="EMBL" id="CP034465">
    <property type="protein sequence ID" value="AZP04769.1"/>
    <property type="molecule type" value="Genomic_DNA"/>
</dbReference>
<dbReference type="KEGG" id="jeh:EJN90_09040"/>
<dbReference type="OrthoDB" id="2943484at2"/>
<evidence type="ECO:0000313" key="5">
    <source>
        <dbReference type="Proteomes" id="UP000273326"/>
    </source>
</evidence>
<dbReference type="Pfam" id="PF03413">
    <property type="entry name" value="PepSY"/>
    <property type="match status" value="2"/>
</dbReference>
<reference evidence="5" key="1">
    <citation type="submission" date="2018-12" db="EMBL/GenBank/DDBJ databases">
        <title>Complete genome sequencing of Jeotgalibaca sp. H21T32.</title>
        <authorList>
            <person name="Bae J.-W."/>
            <person name="Lee S.-Y."/>
        </authorList>
    </citation>
    <scope>NUCLEOTIDE SEQUENCE [LARGE SCALE GENOMIC DNA]</scope>
    <source>
        <strain evidence="5">H21T32</strain>
    </source>
</reference>
<feature type="region of interest" description="Disordered" evidence="1">
    <location>
        <begin position="25"/>
        <end position="66"/>
    </location>
</feature>
<evidence type="ECO:0000256" key="2">
    <source>
        <dbReference type="SAM" id="SignalP"/>
    </source>
</evidence>
<sequence>MMKIWKTVTFTAFSALTLAACNNSPAEVDGPPVDPGTGNETSSAVESAPPIDQNESVGESSADDSTVNVITLDEALDVYWQEYPEAQIEGVDFDKDWGEWTYEITGVFDNREYEVEINAVNSEIMNVDEDDVDNDNRYLNFDSIMDPQEAIDIARQEVAEDATLEGWNLDVDDDQNRPEYEIEFEGTDDRDVTLHAETGDIIEIDN</sequence>
<dbReference type="Proteomes" id="UP000273326">
    <property type="component" value="Chromosome"/>
</dbReference>
<dbReference type="PROSITE" id="PS51257">
    <property type="entry name" value="PROKAR_LIPOPROTEIN"/>
    <property type="match status" value="1"/>
</dbReference>
<feature type="signal peptide" evidence="2">
    <location>
        <begin position="1"/>
        <end position="26"/>
    </location>
</feature>